<gene>
    <name evidence="3" type="ORF">OHK93_008379</name>
</gene>
<sequence length="295" mass="31056">MAAAKKLVVCGGNGFLGSRICKSAISRGWTVTSISRSGEPTWSAVTSSPTPPPWSTSVSWQKADILQPATYTALLQGANAVVHSMGILLEADYKGVISGKESVSSGLRRAFSERKGGGRVSGSGNPLERREPGEGLEPDEGDGQITYELMNRDSAITLAQESAHASVPSFVYISAEAGAPILPKRYITTKREAESTIASSLPKMRSIFMRPAFLYDSSRKFTLPIALAGGAGNIVNSLLGGRLTAFAGSAVGKPLKADLVAEAVVEAIEDEGVKGVVDTERIEGLANTAWRRGML</sequence>
<dbReference type="GO" id="GO:0005739">
    <property type="term" value="C:mitochondrion"/>
    <property type="evidence" value="ECO:0007669"/>
    <property type="project" value="TreeGrafter"/>
</dbReference>
<dbReference type="GO" id="GO:0044877">
    <property type="term" value="F:protein-containing complex binding"/>
    <property type="evidence" value="ECO:0007669"/>
    <property type="project" value="TreeGrafter"/>
</dbReference>
<dbReference type="SUPFAM" id="SSF51735">
    <property type="entry name" value="NAD(P)-binding Rossmann-fold domains"/>
    <property type="match status" value="1"/>
</dbReference>
<dbReference type="Pfam" id="PF01370">
    <property type="entry name" value="Epimerase"/>
    <property type="match status" value="1"/>
</dbReference>
<dbReference type="InterPro" id="IPR051207">
    <property type="entry name" value="ComplexI_NDUFA9_subunit"/>
</dbReference>
<comment type="caution">
    <text evidence="3">The sequence shown here is derived from an EMBL/GenBank/DDBJ whole genome shotgun (WGS) entry which is preliminary data.</text>
</comment>
<organism evidence="3 4">
    <name type="scientific">Ramalina farinacea</name>
    <dbReference type="NCBI Taxonomy" id="258253"/>
    <lineage>
        <taxon>Eukaryota</taxon>
        <taxon>Fungi</taxon>
        <taxon>Dikarya</taxon>
        <taxon>Ascomycota</taxon>
        <taxon>Pezizomycotina</taxon>
        <taxon>Lecanoromycetes</taxon>
        <taxon>OSLEUM clade</taxon>
        <taxon>Lecanoromycetidae</taxon>
        <taxon>Lecanorales</taxon>
        <taxon>Lecanorineae</taxon>
        <taxon>Ramalinaceae</taxon>
        <taxon>Ramalina</taxon>
    </lineage>
</organism>
<dbReference type="Proteomes" id="UP001161017">
    <property type="component" value="Unassembled WGS sequence"/>
</dbReference>
<feature type="domain" description="NAD-dependent epimerase/dehydratase" evidence="2">
    <location>
        <begin position="8"/>
        <end position="84"/>
    </location>
</feature>
<evidence type="ECO:0000313" key="3">
    <source>
        <dbReference type="EMBL" id="MDI1489101.1"/>
    </source>
</evidence>
<dbReference type="Gene3D" id="3.40.50.720">
    <property type="entry name" value="NAD(P)-binding Rossmann-like Domain"/>
    <property type="match status" value="1"/>
</dbReference>
<dbReference type="EMBL" id="JAPUFD010000008">
    <property type="protein sequence ID" value="MDI1489101.1"/>
    <property type="molecule type" value="Genomic_DNA"/>
</dbReference>
<dbReference type="PANTHER" id="PTHR12126">
    <property type="entry name" value="NADH-UBIQUINONE OXIDOREDUCTASE 39 KDA SUBUNIT-RELATED"/>
    <property type="match status" value="1"/>
</dbReference>
<keyword evidence="4" id="KW-1185">Reference proteome</keyword>
<dbReference type="PANTHER" id="PTHR12126:SF16">
    <property type="entry name" value="MIOREX COMPLEX COMPONENT 2"/>
    <property type="match status" value="1"/>
</dbReference>
<evidence type="ECO:0000259" key="2">
    <source>
        <dbReference type="Pfam" id="PF01370"/>
    </source>
</evidence>
<proteinExistence type="predicted"/>
<name>A0AA43QQ81_9LECA</name>
<feature type="region of interest" description="Disordered" evidence="1">
    <location>
        <begin position="107"/>
        <end position="141"/>
    </location>
</feature>
<evidence type="ECO:0000313" key="4">
    <source>
        <dbReference type="Proteomes" id="UP001161017"/>
    </source>
</evidence>
<accession>A0AA43QQ81</accession>
<protein>
    <recommendedName>
        <fullName evidence="2">NAD-dependent epimerase/dehydratase domain-containing protein</fullName>
    </recommendedName>
</protein>
<dbReference type="InterPro" id="IPR036291">
    <property type="entry name" value="NAD(P)-bd_dom_sf"/>
</dbReference>
<evidence type="ECO:0000256" key="1">
    <source>
        <dbReference type="SAM" id="MobiDB-lite"/>
    </source>
</evidence>
<dbReference type="AlphaFoldDB" id="A0AA43QQ81"/>
<dbReference type="InterPro" id="IPR001509">
    <property type="entry name" value="Epimerase_deHydtase"/>
</dbReference>
<reference evidence="3" key="1">
    <citation type="journal article" date="2023" name="Genome Biol. Evol.">
        <title>First Whole Genome Sequence and Flow Cytometry Genome Size Data for the Lichen-Forming Fungus Ramalina farinacea (Ascomycota).</title>
        <authorList>
            <person name="Llewellyn T."/>
            <person name="Mian S."/>
            <person name="Hill R."/>
            <person name="Leitch I.J."/>
            <person name="Gaya E."/>
        </authorList>
    </citation>
    <scope>NUCLEOTIDE SEQUENCE</scope>
    <source>
        <strain evidence="3">LIQ254RAFAR</strain>
    </source>
</reference>